<name>A0A7C8GVH3_9BACI</name>
<dbReference type="AlphaFoldDB" id="A0A7C8GVH3"/>
<reference evidence="1 2" key="1">
    <citation type="submission" date="2019-10" db="EMBL/GenBank/DDBJ databases">
        <title>Gracilibacillus sp. nov. isolated from rice seeds.</title>
        <authorList>
            <person name="He S."/>
        </authorList>
    </citation>
    <scope>NUCLEOTIDE SEQUENCE [LARGE SCALE GENOMIC DNA]</scope>
    <source>
        <strain evidence="1 2">TD8</strain>
    </source>
</reference>
<accession>A0A7C8GVH3</accession>
<comment type="caution">
    <text evidence="1">The sequence shown here is derived from an EMBL/GenBank/DDBJ whole genome shotgun (WGS) entry which is preliminary data.</text>
</comment>
<protein>
    <recommendedName>
        <fullName evidence="3">Phage protein</fullName>
    </recommendedName>
</protein>
<evidence type="ECO:0000313" key="1">
    <source>
        <dbReference type="EMBL" id="KAB8139268.1"/>
    </source>
</evidence>
<dbReference type="Proteomes" id="UP000480246">
    <property type="component" value="Unassembled WGS sequence"/>
</dbReference>
<sequence length="121" mass="14096">MYNFDLIIDKYSLPFIAIIETDGGWKDGHYVEPSKQPVEHRGAILPLSDEDRRFDDGGTFTFEDKKIITQANLSKGTHVQTLDDEGEPIEEYEIINKRPYKPYSNFYVYQCKQVNLNDQTQ</sequence>
<dbReference type="EMBL" id="WEID01000005">
    <property type="protein sequence ID" value="KAB8139268.1"/>
    <property type="molecule type" value="Genomic_DNA"/>
</dbReference>
<dbReference type="OrthoDB" id="2936985at2"/>
<evidence type="ECO:0000313" key="2">
    <source>
        <dbReference type="Proteomes" id="UP000480246"/>
    </source>
</evidence>
<gene>
    <name evidence="1" type="ORF">F9U64_01190</name>
</gene>
<keyword evidence="2" id="KW-1185">Reference proteome</keyword>
<proteinExistence type="predicted"/>
<organism evidence="1 2">
    <name type="scientific">Gracilibacillus oryzae</name>
    <dbReference type="NCBI Taxonomy" id="1672701"/>
    <lineage>
        <taxon>Bacteria</taxon>
        <taxon>Bacillati</taxon>
        <taxon>Bacillota</taxon>
        <taxon>Bacilli</taxon>
        <taxon>Bacillales</taxon>
        <taxon>Bacillaceae</taxon>
        <taxon>Gracilibacillus</taxon>
    </lineage>
</organism>
<dbReference type="RefSeq" id="WP_153400946.1">
    <property type="nucleotide sequence ID" value="NZ_ML762424.1"/>
</dbReference>
<evidence type="ECO:0008006" key="3">
    <source>
        <dbReference type="Google" id="ProtNLM"/>
    </source>
</evidence>